<dbReference type="EMBL" id="UYWW01000010">
    <property type="protein sequence ID" value="VDM06717.1"/>
    <property type="molecule type" value="Genomic_DNA"/>
</dbReference>
<protein>
    <recommendedName>
        <fullName evidence="4">Nematode cuticle collagen N-terminal domain-containing protein</fullName>
    </recommendedName>
</protein>
<sequence length="53" mass="5741">MGAAVILFLLILIGLGVAYHMGILEPYIKEAQARMKQGGGEEDCRGITHLKTL</sequence>
<name>A0A3P7DQ77_WUCBA</name>
<gene>
    <name evidence="2" type="ORF">WBA_LOCUS103</name>
</gene>
<proteinExistence type="predicted"/>
<keyword evidence="3" id="KW-1185">Reference proteome</keyword>
<feature type="signal peptide" evidence="1">
    <location>
        <begin position="1"/>
        <end position="18"/>
    </location>
</feature>
<feature type="chain" id="PRO_5018140548" description="Nematode cuticle collagen N-terminal domain-containing protein" evidence="1">
    <location>
        <begin position="19"/>
        <end position="53"/>
    </location>
</feature>
<dbReference type="OrthoDB" id="10515667at2759"/>
<reference evidence="2 3" key="1">
    <citation type="submission" date="2018-11" db="EMBL/GenBank/DDBJ databases">
        <authorList>
            <consortium name="Pathogen Informatics"/>
        </authorList>
    </citation>
    <scope>NUCLEOTIDE SEQUENCE [LARGE SCALE GENOMIC DNA]</scope>
</reference>
<dbReference type="InParanoid" id="A0A3P7DQ77"/>
<organism evidence="2 3">
    <name type="scientific">Wuchereria bancrofti</name>
    <dbReference type="NCBI Taxonomy" id="6293"/>
    <lineage>
        <taxon>Eukaryota</taxon>
        <taxon>Metazoa</taxon>
        <taxon>Ecdysozoa</taxon>
        <taxon>Nematoda</taxon>
        <taxon>Chromadorea</taxon>
        <taxon>Rhabditida</taxon>
        <taxon>Spirurina</taxon>
        <taxon>Spiruromorpha</taxon>
        <taxon>Filarioidea</taxon>
        <taxon>Onchocercidae</taxon>
        <taxon>Wuchereria</taxon>
    </lineage>
</organism>
<dbReference type="Proteomes" id="UP000270924">
    <property type="component" value="Unassembled WGS sequence"/>
</dbReference>
<keyword evidence="1" id="KW-0732">Signal</keyword>
<evidence type="ECO:0008006" key="4">
    <source>
        <dbReference type="Google" id="ProtNLM"/>
    </source>
</evidence>
<dbReference type="AlphaFoldDB" id="A0A3P7DQ77"/>
<accession>A0A3P7DQ77</accession>
<evidence type="ECO:0000313" key="2">
    <source>
        <dbReference type="EMBL" id="VDM06717.1"/>
    </source>
</evidence>
<evidence type="ECO:0000256" key="1">
    <source>
        <dbReference type="SAM" id="SignalP"/>
    </source>
</evidence>
<evidence type="ECO:0000313" key="3">
    <source>
        <dbReference type="Proteomes" id="UP000270924"/>
    </source>
</evidence>